<proteinExistence type="predicted"/>
<evidence type="ECO:0000313" key="3">
    <source>
        <dbReference type="Proteomes" id="UP000800092"/>
    </source>
</evidence>
<evidence type="ECO:0000256" key="1">
    <source>
        <dbReference type="SAM" id="MobiDB-lite"/>
    </source>
</evidence>
<dbReference type="AlphaFoldDB" id="A0A6A6H4K3"/>
<feature type="region of interest" description="Disordered" evidence="1">
    <location>
        <begin position="244"/>
        <end position="278"/>
    </location>
</feature>
<protein>
    <submittedName>
        <fullName evidence="2">Uncharacterized protein</fullName>
    </submittedName>
</protein>
<feature type="compositionally biased region" description="Polar residues" evidence="1">
    <location>
        <begin position="257"/>
        <end position="269"/>
    </location>
</feature>
<sequence>MSFDPEKNFTDQPIFFKPMEYSIFGEKYRNSPEDVHWPVPDPDLETKPSESGRHCEAHHLATFFVGKLGGSGLYEEELLNGSPWTSVRYEKPYRFTEDSKWPRTQSHWRSGQIYALRQDRIAKPHIASFLLDSTEADDEHPLLRSELCLGTDIIAMHMRLSAFLDEKVFPALVFSVCARSVRILQFHFDGERLVVRKTPYLNFDEYNEDNVKAILRWGPNYPCGDTDVMPPAMAIKFQELQRDEKQQDETKKYANGNVPQHTPEASTKSELGGTPIDTDTKDVQATLMVDATASRNRTVLGSISGNVVTVPTSELIHQSKEALIQMLTAERAQQAKHIARLEAYETLLTEHSIPIDFVLLSKPASGEMLIRNTGKATPARHS</sequence>
<dbReference type="EMBL" id="ML991810">
    <property type="protein sequence ID" value="KAF2233044.1"/>
    <property type="molecule type" value="Genomic_DNA"/>
</dbReference>
<reference evidence="2" key="1">
    <citation type="journal article" date="2020" name="Stud. Mycol.">
        <title>101 Dothideomycetes genomes: a test case for predicting lifestyles and emergence of pathogens.</title>
        <authorList>
            <person name="Haridas S."/>
            <person name="Albert R."/>
            <person name="Binder M."/>
            <person name="Bloem J."/>
            <person name="Labutti K."/>
            <person name="Salamov A."/>
            <person name="Andreopoulos B."/>
            <person name="Baker S."/>
            <person name="Barry K."/>
            <person name="Bills G."/>
            <person name="Bluhm B."/>
            <person name="Cannon C."/>
            <person name="Castanera R."/>
            <person name="Culley D."/>
            <person name="Daum C."/>
            <person name="Ezra D."/>
            <person name="Gonzalez J."/>
            <person name="Henrissat B."/>
            <person name="Kuo A."/>
            <person name="Liang C."/>
            <person name="Lipzen A."/>
            <person name="Lutzoni F."/>
            <person name="Magnuson J."/>
            <person name="Mondo S."/>
            <person name="Nolan M."/>
            <person name="Ohm R."/>
            <person name="Pangilinan J."/>
            <person name="Park H.-J."/>
            <person name="Ramirez L."/>
            <person name="Alfaro M."/>
            <person name="Sun H."/>
            <person name="Tritt A."/>
            <person name="Yoshinaga Y."/>
            <person name="Zwiers L.-H."/>
            <person name="Turgeon B."/>
            <person name="Goodwin S."/>
            <person name="Spatafora J."/>
            <person name="Crous P."/>
            <person name="Grigoriev I."/>
        </authorList>
    </citation>
    <scope>NUCLEOTIDE SEQUENCE</scope>
    <source>
        <strain evidence="2">Tuck. ex Michener</strain>
    </source>
</reference>
<gene>
    <name evidence="2" type="ORF">EV356DRAFT_534134</name>
</gene>
<keyword evidence="3" id="KW-1185">Reference proteome</keyword>
<dbReference type="OrthoDB" id="4177740at2759"/>
<evidence type="ECO:0000313" key="2">
    <source>
        <dbReference type="EMBL" id="KAF2233044.1"/>
    </source>
</evidence>
<accession>A0A6A6H4K3</accession>
<name>A0A6A6H4K3_VIRVR</name>
<organism evidence="2 3">
    <name type="scientific">Viridothelium virens</name>
    <name type="common">Speckled blister lichen</name>
    <name type="synonym">Trypethelium virens</name>
    <dbReference type="NCBI Taxonomy" id="1048519"/>
    <lineage>
        <taxon>Eukaryota</taxon>
        <taxon>Fungi</taxon>
        <taxon>Dikarya</taxon>
        <taxon>Ascomycota</taxon>
        <taxon>Pezizomycotina</taxon>
        <taxon>Dothideomycetes</taxon>
        <taxon>Dothideomycetes incertae sedis</taxon>
        <taxon>Trypetheliales</taxon>
        <taxon>Trypetheliaceae</taxon>
        <taxon>Viridothelium</taxon>
    </lineage>
</organism>
<dbReference type="Proteomes" id="UP000800092">
    <property type="component" value="Unassembled WGS sequence"/>
</dbReference>